<dbReference type="InterPro" id="IPR013517">
    <property type="entry name" value="FG-GAP"/>
</dbReference>
<dbReference type="PANTHER" id="PTHR44103:SF1">
    <property type="entry name" value="PROPROTEIN CONVERTASE P"/>
    <property type="match status" value="1"/>
</dbReference>
<name>A0ABR7X0R9_9SPHI</name>
<dbReference type="Pfam" id="PF13517">
    <property type="entry name" value="FG-GAP_3"/>
    <property type="match status" value="1"/>
</dbReference>
<dbReference type="InterPro" id="IPR028994">
    <property type="entry name" value="Integrin_alpha_N"/>
</dbReference>
<evidence type="ECO:0000313" key="4">
    <source>
        <dbReference type="Proteomes" id="UP000618754"/>
    </source>
</evidence>
<feature type="signal peptide" evidence="2">
    <location>
        <begin position="1"/>
        <end position="20"/>
    </location>
</feature>
<evidence type="ECO:0000313" key="3">
    <source>
        <dbReference type="EMBL" id="MBD1384174.1"/>
    </source>
</evidence>
<dbReference type="RefSeq" id="WP_191174068.1">
    <property type="nucleotide sequence ID" value="NZ_JACWMW010000001.1"/>
</dbReference>
<protein>
    <submittedName>
        <fullName evidence="3">VCBS repeat-containing protein</fullName>
    </submittedName>
</protein>
<gene>
    <name evidence="3" type="ORF">IDJ75_02700</name>
</gene>
<sequence>MKLKHTFLFTSFILSGVALLSLSTLLEGCKSKTGTDYKLTGDVIADGEHLVKLHCTKCHSLVPANTLTKDVWRMHSLPSMAHYLGISTYGPSFYKAPKDTAGISIVNWQAIVDYYNKIAPDTLLPAKRPVPLVNDWAGFTLKKPTGGTDVAFTTMVAANPSTGNIYTSDLVANNLTEWNNQLKAIRGTHLSSAAVNADFIKDAKGGDRAILSCIGRIDAVDYPSGKIYGANLSANPLTATEVAGDMPRPVQTLNVDVDKDGNNDLIVLGQGFTKGGVYLFKLGPDGKALKQFTITDRPGAVQAVSQDFNGDGYPDLMVLFGTGNEGLSLFLNNKKGGFTSRELLSFPPVNGSTSFALADIDHDGKQDLVYTCGYNFHDSRILKPYHGLYIYKNTGDFNFKQSWFYPINGATKAIAQDFDNDGDIDIATIAFFADMKNNPAEEFIYFEQDKPMQFKPHAVPVSQYGRWMSMNVNDLDKDGKPDIILGNYASGFLFQPNFSPNWDEHLPFIVLQNNIKK</sequence>
<keyword evidence="1 2" id="KW-0732">Signal</keyword>
<organism evidence="3 4">
    <name type="scientific">Mucilaginibacter rigui</name>
    <dbReference type="NCBI Taxonomy" id="534635"/>
    <lineage>
        <taxon>Bacteria</taxon>
        <taxon>Pseudomonadati</taxon>
        <taxon>Bacteroidota</taxon>
        <taxon>Sphingobacteriia</taxon>
        <taxon>Sphingobacteriales</taxon>
        <taxon>Sphingobacteriaceae</taxon>
        <taxon>Mucilaginibacter</taxon>
    </lineage>
</organism>
<comment type="caution">
    <text evidence="3">The sequence shown here is derived from an EMBL/GenBank/DDBJ whole genome shotgun (WGS) entry which is preliminary data.</text>
</comment>
<dbReference type="Gene3D" id="2.130.10.130">
    <property type="entry name" value="Integrin alpha, N-terminal"/>
    <property type="match status" value="2"/>
</dbReference>
<evidence type="ECO:0000256" key="2">
    <source>
        <dbReference type="SAM" id="SignalP"/>
    </source>
</evidence>
<dbReference type="EMBL" id="JACWMW010000001">
    <property type="protein sequence ID" value="MBD1384174.1"/>
    <property type="molecule type" value="Genomic_DNA"/>
</dbReference>
<keyword evidence="4" id="KW-1185">Reference proteome</keyword>
<proteinExistence type="predicted"/>
<dbReference type="PANTHER" id="PTHR44103">
    <property type="entry name" value="PROPROTEIN CONVERTASE P"/>
    <property type="match status" value="1"/>
</dbReference>
<accession>A0ABR7X0R9</accession>
<reference evidence="3 4" key="1">
    <citation type="submission" date="2020-09" db="EMBL/GenBank/DDBJ databases">
        <title>Novel species of Mucilaginibacter isolated from a glacier on the Tibetan Plateau.</title>
        <authorList>
            <person name="Liu Q."/>
            <person name="Xin Y.-H."/>
        </authorList>
    </citation>
    <scope>NUCLEOTIDE SEQUENCE [LARGE SCALE GENOMIC DNA]</scope>
    <source>
        <strain evidence="3 4">CGMCC 1.13878</strain>
    </source>
</reference>
<dbReference type="Proteomes" id="UP000618754">
    <property type="component" value="Unassembled WGS sequence"/>
</dbReference>
<evidence type="ECO:0000256" key="1">
    <source>
        <dbReference type="ARBA" id="ARBA00022729"/>
    </source>
</evidence>
<feature type="chain" id="PRO_5045203465" evidence="2">
    <location>
        <begin position="21"/>
        <end position="517"/>
    </location>
</feature>
<dbReference type="SUPFAM" id="SSF69318">
    <property type="entry name" value="Integrin alpha N-terminal domain"/>
    <property type="match status" value="1"/>
</dbReference>